<feature type="region of interest" description="Disordered" evidence="1">
    <location>
        <begin position="29"/>
        <end position="50"/>
    </location>
</feature>
<comment type="caution">
    <text evidence="2">The sequence shown here is derived from an EMBL/GenBank/DDBJ whole genome shotgun (WGS) entry which is preliminary data.</text>
</comment>
<feature type="compositionally biased region" description="Polar residues" evidence="1">
    <location>
        <begin position="34"/>
        <end position="46"/>
    </location>
</feature>
<evidence type="ECO:0000313" key="2">
    <source>
        <dbReference type="EMBL" id="GMH69420.1"/>
    </source>
</evidence>
<reference evidence="3" key="1">
    <citation type="journal article" date="2023" name="Commun. Biol.">
        <title>Genome analysis of Parmales, the sister group of diatoms, reveals the evolutionary specialization of diatoms from phago-mixotrophs to photoautotrophs.</title>
        <authorList>
            <person name="Ban H."/>
            <person name="Sato S."/>
            <person name="Yoshikawa S."/>
            <person name="Yamada K."/>
            <person name="Nakamura Y."/>
            <person name="Ichinomiya M."/>
            <person name="Sato N."/>
            <person name="Blanc-Mathieu R."/>
            <person name="Endo H."/>
            <person name="Kuwata A."/>
            <person name="Ogata H."/>
        </authorList>
    </citation>
    <scope>NUCLEOTIDE SEQUENCE [LARGE SCALE GENOMIC DNA]</scope>
    <source>
        <strain evidence="3">NIES 3700</strain>
    </source>
</reference>
<name>A0A9W7AGB6_9STRA</name>
<keyword evidence="3" id="KW-1185">Reference proteome</keyword>
<organism evidence="2 3">
    <name type="scientific">Triparma laevis f. longispina</name>
    <dbReference type="NCBI Taxonomy" id="1714387"/>
    <lineage>
        <taxon>Eukaryota</taxon>
        <taxon>Sar</taxon>
        <taxon>Stramenopiles</taxon>
        <taxon>Ochrophyta</taxon>
        <taxon>Bolidophyceae</taxon>
        <taxon>Parmales</taxon>
        <taxon>Triparmaceae</taxon>
        <taxon>Triparma</taxon>
    </lineage>
</organism>
<dbReference type="EMBL" id="BRXW01000607">
    <property type="protein sequence ID" value="GMH69420.1"/>
    <property type="molecule type" value="Genomic_DNA"/>
</dbReference>
<dbReference type="AlphaFoldDB" id="A0A9W7AGB6"/>
<sequence length="208" mass="23148">MPLSASQKAAIEQKRQAALALQASKKDISKQAKVVTSSNTNKSYTLDTGGHVSLDDESLRIEMEDFDRIADEIKNVNETPSRDPNEYIEKPYSSMKTNAYNGTEIPKSELLSSLESLPPPSPDLESFMDLHDGKLIPQTLASQTFLVPLSSLKTLSYVTQITSSSLKSNLKLYAVRGVAELSLRSWKSLERLEEERGGREGKSKKKRR</sequence>
<dbReference type="Proteomes" id="UP001165122">
    <property type="component" value="Unassembled WGS sequence"/>
</dbReference>
<evidence type="ECO:0000313" key="3">
    <source>
        <dbReference type="Proteomes" id="UP001165122"/>
    </source>
</evidence>
<protein>
    <submittedName>
        <fullName evidence="2">Uncharacterized protein</fullName>
    </submittedName>
</protein>
<dbReference type="OrthoDB" id="10582429at2759"/>
<gene>
    <name evidence="2" type="ORF">TrLO_g2909</name>
</gene>
<accession>A0A9W7AGB6</accession>
<proteinExistence type="predicted"/>
<evidence type="ECO:0000256" key="1">
    <source>
        <dbReference type="SAM" id="MobiDB-lite"/>
    </source>
</evidence>